<dbReference type="Pfam" id="PF13466">
    <property type="entry name" value="STAS_2"/>
    <property type="match status" value="1"/>
</dbReference>
<dbReference type="InterPro" id="IPR036513">
    <property type="entry name" value="STAS_dom_sf"/>
</dbReference>
<feature type="domain" description="MlaB-like STAS" evidence="1">
    <location>
        <begin position="5"/>
        <end position="81"/>
    </location>
</feature>
<accession>A0ABV6S5U8</accession>
<comment type="caution">
    <text evidence="2">The sequence shown here is derived from an EMBL/GenBank/DDBJ whole genome shotgun (WGS) entry which is preliminary data.</text>
</comment>
<evidence type="ECO:0000259" key="1">
    <source>
        <dbReference type="Pfam" id="PF13466"/>
    </source>
</evidence>
<keyword evidence="3" id="KW-1185">Reference proteome</keyword>
<dbReference type="Gene3D" id="3.30.750.24">
    <property type="entry name" value="STAS domain"/>
    <property type="match status" value="1"/>
</dbReference>
<dbReference type="InterPro" id="IPR058548">
    <property type="entry name" value="MlaB-like_STAS"/>
</dbReference>
<evidence type="ECO:0000313" key="2">
    <source>
        <dbReference type="EMBL" id="MFC0684603.1"/>
    </source>
</evidence>
<reference evidence="2 3" key="1">
    <citation type="submission" date="2024-09" db="EMBL/GenBank/DDBJ databases">
        <authorList>
            <person name="Sun Q."/>
            <person name="Mori K."/>
        </authorList>
    </citation>
    <scope>NUCLEOTIDE SEQUENCE [LARGE SCALE GENOMIC DNA]</scope>
    <source>
        <strain evidence="2 3">CICC 11035S</strain>
    </source>
</reference>
<organism evidence="2 3">
    <name type="scientific">Novosphingobium clariflavum</name>
    <dbReference type="NCBI Taxonomy" id="2029884"/>
    <lineage>
        <taxon>Bacteria</taxon>
        <taxon>Pseudomonadati</taxon>
        <taxon>Pseudomonadota</taxon>
        <taxon>Alphaproteobacteria</taxon>
        <taxon>Sphingomonadales</taxon>
        <taxon>Sphingomonadaceae</taxon>
        <taxon>Novosphingobium</taxon>
    </lineage>
</organism>
<dbReference type="EMBL" id="JBHLTM010000027">
    <property type="protein sequence ID" value="MFC0684603.1"/>
    <property type="molecule type" value="Genomic_DNA"/>
</dbReference>
<dbReference type="SUPFAM" id="SSF52091">
    <property type="entry name" value="SpoIIaa-like"/>
    <property type="match status" value="1"/>
</dbReference>
<proteinExistence type="predicted"/>
<dbReference type="RefSeq" id="WP_267219353.1">
    <property type="nucleotide sequence ID" value="NZ_JAPCWC010000004.1"/>
</dbReference>
<gene>
    <name evidence="2" type="ORF">ACFFF8_08340</name>
</gene>
<evidence type="ECO:0000313" key="3">
    <source>
        <dbReference type="Proteomes" id="UP001589858"/>
    </source>
</evidence>
<protein>
    <submittedName>
        <fullName evidence="2">STAS domain-containing protein</fullName>
    </submittedName>
</protein>
<dbReference type="Proteomes" id="UP001589858">
    <property type="component" value="Unassembled WGS sequence"/>
</dbReference>
<name>A0ABV6S5U8_9SPHN</name>
<sequence>MLVPLGESATIRNAETICESLLAAFDEHGDVELDASAVVEADLSLIQLVAAARVHAARTGRRFALCAPANAALEALLRRGGFLTAPSPADRAFWLGEEQGR</sequence>